<gene>
    <name evidence="1" type="ORF">Vbra_1907</name>
</gene>
<sequence length="177" mass="19981">MPQDGVCELSCRPGKKCPGGTGKGAQRHHDHVWPHVGRPHCVGRGQGLQVPCGNRPTLLPLPQGPPNNQIPFIGGGATLRRRTGTLPSFGYRYEVVEEGTGRVPSLNDTVKYDWIEWRDAFDGRDKVFDRRGEVYRVSVYSGWFREALLEMREGEVRQIKVPYGRGPYRQLRLVSIE</sequence>
<proteinExistence type="predicted"/>
<organism evidence="1 2">
    <name type="scientific">Vitrella brassicaformis (strain CCMP3155)</name>
    <dbReference type="NCBI Taxonomy" id="1169540"/>
    <lineage>
        <taxon>Eukaryota</taxon>
        <taxon>Sar</taxon>
        <taxon>Alveolata</taxon>
        <taxon>Colpodellida</taxon>
        <taxon>Vitrellaceae</taxon>
        <taxon>Vitrella</taxon>
    </lineage>
</organism>
<dbReference type="PhylomeDB" id="A0A0G4H566"/>
<dbReference type="Gene3D" id="3.10.50.40">
    <property type="match status" value="1"/>
</dbReference>
<dbReference type="InterPro" id="IPR046357">
    <property type="entry name" value="PPIase_dom_sf"/>
</dbReference>
<dbReference type="VEuPathDB" id="CryptoDB:Vbra_1907"/>
<name>A0A0G4H566_VITBC</name>
<accession>A0A0G4H566</accession>
<dbReference type="Proteomes" id="UP000041254">
    <property type="component" value="Unassembled WGS sequence"/>
</dbReference>
<dbReference type="AlphaFoldDB" id="A0A0G4H566"/>
<protein>
    <submittedName>
        <fullName evidence="1">Uncharacterized protein</fullName>
    </submittedName>
</protein>
<dbReference type="InParanoid" id="A0A0G4H566"/>
<dbReference type="EMBL" id="CDMY01001000">
    <property type="protein sequence ID" value="CEM38824.1"/>
    <property type="molecule type" value="Genomic_DNA"/>
</dbReference>
<dbReference type="GO" id="GO:0003755">
    <property type="term" value="F:peptidyl-prolyl cis-trans isomerase activity"/>
    <property type="evidence" value="ECO:0007669"/>
    <property type="project" value="InterPro"/>
</dbReference>
<evidence type="ECO:0000313" key="2">
    <source>
        <dbReference type="Proteomes" id="UP000041254"/>
    </source>
</evidence>
<dbReference type="OrthoDB" id="77911at2759"/>
<keyword evidence="2" id="KW-1185">Reference proteome</keyword>
<dbReference type="SUPFAM" id="SSF54534">
    <property type="entry name" value="FKBP-like"/>
    <property type="match status" value="1"/>
</dbReference>
<reference evidence="1 2" key="1">
    <citation type="submission" date="2014-11" db="EMBL/GenBank/DDBJ databases">
        <authorList>
            <person name="Zhu J."/>
            <person name="Qi W."/>
            <person name="Song R."/>
        </authorList>
    </citation>
    <scope>NUCLEOTIDE SEQUENCE [LARGE SCALE GENOMIC DNA]</scope>
</reference>
<evidence type="ECO:0000313" key="1">
    <source>
        <dbReference type="EMBL" id="CEM38824.1"/>
    </source>
</evidence>